<evidence type="ECO:0000313" key="1">
    <source>
        <dbReference type="EMBL" id="OIJ12805.1"/>
    </source>
</evidence>
<keyword evidence="2" id="KW-1185">Reference proteome</keyword>
<evidence type="ECO:0000313" key="2">
    <source>
        <dbReference type="Proteomes" id="UP000180098"/>
    </source>
</evidence>
<dbReference type="Proteomes" id="UP000180098">
    <property type="component" value="Unassembled WGS sequence"/>
</dbReference>
<comment type="caution">
    <text evidence="1">The sequence shown here is derived from an EMBL/GenBank/DDBJ whole genome shotgun (WGS) entry which is preliminary data.</text>
</comment>
<dbReference type="OrthoDB" id="2970246at2"/>
<dbReference type="RefSeq" id="WP_071313112.1">
    <property type="nucleotide sequence ID" value="NZ_MLQQ01000018.1"/>
</dbReference>
<accession>A0A1S2LN05</accession>
<reference evidence="1 2" key="1">
    <citation type="submission" date="2016-10" db="EMBL/GenBank/DDBJ databases">
        <title>Draft genome sequences of four alkaliphilic bacteria belonging to the Anaerobacillus genus.</title>
        <authorList>
            <person name="Bassil N.M."/>
            <person name="Lloyd J.R."/>
        </authorList>
    </citation>
    <scope>NUCLEOTIDE SEQUENCE [LARGE SCALE GENOMIC DNA]</scope>
    <source>
        <strain evidence="1 2">DSM 15340</strain>
    </source>
</reference>
<dbReference type="AlphaFoldDB" id="A0A1S2LN05"/>
<organism evidence="1 2">
    <name type="scientific">Anaerobacillus arseniciselenatis</name>
    <dbReference type="NCBI Taxonomy" id="85682"/>
    <lineage>
        <taxon>Bacteria</taxon>
        <taxon>Bacillati</taxon>
        <taxon>Bacillota</taxon>
        <taxon>Bacilli</taxon>
        <taxon>Bacillales</taxon>
        <taxon>Bacillaceae</taxon>
        <taxon>Anaerobacillus</taxon>
    </lineage>
</organism>
<protein>
    <submittedName>
        <fullName evidence="1">Uncharacterized protein</fullName>
    </submittedName>
</protein>
<name>A0A1S2LN05_9BACI</name>
<gene>
    <name evidence="1" type="ORF">BKP35_09510</name>
</gene>
<sequence>MENSTQEAPKNIFKIFSQTAQSLFETLSEMVQKGITVKEIAEMVKNHENTRLKTKTMLGITFHFYKLKINDLVFHLEIKEDVIEKILSFKIHTADHIVLNYRSYEDELKLEDKIKSEHLPQIVKENTKINYTVK</sequence>
<proteinExistence type="predicted"/>
<dbReference type="EMBL" id="MLQQ01000018">
    <property type="protein sequence ID" value="OIJ12805.1"/>
    <property type="molecule type" value="Genomic_DNA"/>
</dbReference>